<dbReference type="EMBL" id="CAJOBI010068987">
    <property type="protein sequence ID" value="CAF4449263.1"/>
    <property type="molecule type" value="Genomic_DNA"/>
</dbReference>
<protein>
    <recommendedName>
        <fullName evidence="1">PH domain-containing protein</fullName>
    </recommendedName>
</protein>
<name>A0A8S2WLC8_9BILA</name>
<proteinExistence type="predicted"/>
<dbReference type="InterPro" id="IPR001849">
    <property type="entry name" value="PH_domain"/>
</dbReference>
<reference evidence="2" key="1">
    <citation type="submission" date="2021-02" db="EMBL/GenBank/DDBJ databases">
        <authorList>
            <person name="Nowell W R."/>
        </authorList>
    </citation>
    <scope>NUCLEOTIDE SEQUENCE</scope>
</reference>
<evidence type="ECO:0000313" key="3">
    <source>
        <dbReference type="Proteomes" id="UP000676336"/>
    </source>
</evidence>
<dbReference type="Proteomes" id="UP000676336">
    <property type="component" value="Unassembled WGS sequence"/>
</dbReference>
<comment type="caution">
    <text evidence="2">The sequence shown here is derived from an EMBL/GenBank/DDBJ whole genome shotgun (WGS) entry which is preliminary data.</text>
</comment>
<dbReference type="InterPro" id="IPR011993">
    <property type="entry name" value="PH-like_dom_sf"/>
</dbReference>
<organism evidence="2 3">
    <name type="scientific">Rotaria magnacalcarata</name>
    <dbReference type="NCBI Taxonomy" id="392030"/>
    <lineage>
        <taxon>Eukaryota</taxon>
        <taxon>Metazoa</taxon>
        <taxon>Spiralia</taxon>
        <taxon>Gnathifera</taxon>
        <taxon>Rotifera</taxon>
        <taxon>Eurotatoria</taxon>
        <taxon>Bdelloidea</taxon>
        <taxon>Philodinida</taxon>
        <taxon>Philodinidae</taxon>
        <taxon>Rotaria</taxon>
    </lineage>
</organism>
<feature type="non-terminal residue" evidence="2">
    <location>
        <position position="63"/>
    </location>
</feature>
<dbReference type="PROSITE" id="PS50003">
    <property type="entry name" value="PH_DOMAIN"/>
    <property type="match status" value="1"/>
</dbReference>
<dbReference type="SUPFAM" id="SSF50729">
    <property type="entry name" value="PH domain-like"/>
    <property type="match status" value="1"/>
</dbReference>
<feature type="domain" description="PH" evidence="1">
    <location>
        <begin position="1"/>
        <end position="53"/>
    </location>
</feature>
<gene>
    <name evidence="2" type="ORF">SMN809_LOCUS32636</name>
</gene>
<evidence type="ECO:0000259" key="1">
    <source>
        <dbReference type="PROSITE" id="PS50003"/>
    </source>
</evidence>
<accession>A0A8S2WLC8</accession>
<evidence type="ECO:0000313" key="2">
    <source>
        <dbReference type="EMBL" id="CAF4449263.1"/>
    </source>
</evidence>
<dbReference type="Gene3D" id="2.30.29.30">
    <property type="entry name" value="Pleckstrin-homology domain (PH domain)/Phosphotyrosine-binding domain (PTB)"/>
    <property type="match status" value="1"/>
</dbReference>
<sequence>MASTSSNVTNAQQSISTTYYPFRVSATEKVYEFIAEKESDREKWVNKIRQASEEFKRRNSTIA</sequence>
<dbReference type="Pfam" id="PF16652">
    <property type="entry name" value="PH_13"/>
    <property type="match status" value="1"/>
</dbReference>
<dbReference type="AlphaFoldDB" id="A0A8S2WLC8"/>